<dbReference type="Pfam" id="PF12728">
    <property type="entry name" value="HTH_17"/>
    <property type="match status" value="1"/>
</dbReference>
<comment type="caution">
    <text evidence="2">The sequence shown here is derived from an EMBL/GenBank/DDBJ whole genome shotgun (WGS) entry which is preliminary data.</text>
</comment>
<protein>
    <submittedName>
        <fullName evidence="2">Helix-turn-helix domain-containing protein</fullName>
    </submittedName>
</protein>
<proteinExistence type="predicted"/>
<feature type="domain" description="Helix-turn-helix" evidence="1">
    <location>
        <begin position="17"/>
        <end position="64"/>
    </location>
</feature>
<dbReference type="AlphaFoldDB" id="A0A7C9N462"/>
<gene>
    <name evidence="2" type="ORF">GT755_19745</name>
</gene>
<accession>A0A7C9N462</accession>
<organism evidence="2 3">
    <name type="scientific">Herbidospora solisilvae</name>
    <dbReference type="NCBI Taxonomy" id="2696284"/>
    <lineage>
        <taxon>Bacteria</taxon>
        <taxon>Bacillati</taxon>
        <taxon>Actinomycetota</taxon>
        <taxon>Actinomycetes</taxon>
        <taxon>Streptosporangiales</taxon>
        <taxon>Streptosporangiaceae</taxon>
        <taxon>Herbidospora</taxon>
    </lineage>
</organism>
<dbReference type="InterPro" id="IPR041657">
    <property type="entry name" value="HTH_17"/>
</dbReference>
<name>A0A7C9N462_9ACTN</name>
<evidence type="ECO:0000259" key="1">
    <source>
        <dbReference type="Pfam" id="PF12728"/>
    </source>
</evidence>
<keyword evidence="3" id="KW-1185">Reference proteome</keyword>
<reference evidence="2 3" key="1">
    <citation type="submission" date="2020-01" db="EMBL/GenBank/DDBJ databases">
        <title>Herbidospora sp. NEAU-GS84 nov., a novel actinomycete isolated from soil.</title>
        <authorList>
            <person name="Han L."/>
        </authorList>
    </citation>
    <scope>NUCLEOTIDE SEQUENCE [LARGE SCALE GENOMIC DNA]</scope>
    <source>
        <strain evidence="2 3">NEAU-GS84</strain>
    </source>
</reference>
<evidence type="ECO:0000313" key="2">
    <source>
        <dbReference type="EMBL" id="NAS23914.1"/>
    </source>
</evidence>
<evidence type="ECO:0000313" key="3">
    <source>
        <dbReference type="Proteomes" id="UP000479526"/>
    </source>
</evidence>
<dbReference type="Proteomes" id="UP000479526">
    <property type="component" value="Unassembled WGS sequence"/>
</dbReference>
<dbReference type="RefSeq" id="WP_161481117.1">
    <property type="nucleotide sequence ID" value="NZ_WXEW01000005.1"/>
</dbReference>
<dbReference type="EMBL" id="WXEW01000005">
    <property type="protein sequence ID" value="NAS23914.1"/>
    <property type="molecule type" value="Genomic_DNA"/>
</dbReference>
<sequence length="74" mass="8493">MTTKTHTSIQLDPDQLLYRVSHAMRVLSMSRTVLYDQIRCGRLRTVRQGRARLIPANALHDYIALLEKEAKEAA</sequence>